<evidence type="ECO:0000256" key="9">
    <source>
        <dbReference type="SAM" id="SignalP"/>
    </source>
</evidence>
<dbReference type="EMBL" id="HBHK01015599">
    <property type="protein sequence ID" value="CAD9688259.1"/>
    <property type="molecule type" value="Transcribed_RNA"/>
</dbReference>
<comment type="similarity">
    <text evidence="2">Belongs to the sulfotransferase 2 family.</text>
</comment>
<organism evidence="10">
    <name type="scientific">Mucochytrium quahogii</name>
    <dbReference type="NCBI Taxonomy" id="96639"/>
    <lineage>
        <taxon>Eukaryota</taxon>
        <taxon>Sar</taxon>
        <taxon>Stramenopiles</taxon>
        <taxon>Bigyra</taxon>
        <taxon>Labyrinthulomycetes</taxon>
        <taxon>Thraustochytrida</taxon>
        <taxon>Thraustochytriidae</taxon>
        <taxon>Mucochytrium</taxon>
    </lineage>
</organism>
<evidence type="ECO:0000256" key="6">
    <source>
        <dbReference type="ARBA" id="ARBA00023034"/>
    </source>
</evidence>
<keyword evidence="4" id="KW-0812">Transmembrane</keyword>
<feature type="chain" id="PRO_5031129639" description="Carbohydrate sulfotransferase" evidence="9">
    <location>
        <begin position="31"/>
        <end position="443"/>
    </location>
</feature>
<evidence type="ECO:0008006" key="11">
    <source>
        <dbReference type="Google" id="ProtNLM"/>
    </source>
</evidence>
<evidence type="ECO:0000256" key="2">
    <source>
        <dbReference type="ARBA" id="ARBA00006339"/>
    </source>
</evidence>
<proteinExistence type="inferred from homology"/>
<keyword evidence="9" id="KW-0732">Signal</keyword>
<sequence>MLKQGGFRLLPGLLAGVVVLCIWRLSTTEADAIFEVSGYVHRLLEVPKDYEEVSGFTEQDVFKNTPSGFGLGDDILLEVPASPDLELVKNKVLEKGVAKEEALKVVSLDSASKKKSSNEDTLGTLSPQYDLEEDIIPEAENETLPAGWQRTKPPKQLPKKYQRFLDRFNSEECRKYRFRPSGLGKDRRLGAYGRAKCNDEINSTTYLQERGSQVLISHAYKMIYISNMKVASLLFKKLFKDRYEGEPLGTHNLAEVLRKQREFDPDFDLNDYFVFTFVRDPVSIFFSAYSEIDLRMTRGVRNNNTDFQKLNRTLDMEPLRTRQCLEMVRTGRRLSRSLTPKHMNSQIWKTQRCVLVENEPLPVQLELDFVGRLENLKEDWFTLETILGLEHKRLFRIHSQQTLFKDHAKLVKGLHDKDLEKEICDYYESDYACFPYVKPAHCS</sequence>
<dbReference type="PANTHER" id="PTHR12137">
    <property type="entry name" value="CARBOHYDRATE SULFOTRANSFERASE"/>
    <property type="match status" value="1"/>
</dbReference>
<dbReference type="InterPro" id="IPR018011">
    <property type="entry name" value="Carb_sulfotrans_8-10"/>
</dbReference>
<keyword evidence="3" id="KW-0808">Transferase</keyword>
<keyword evidence="8" id="KW-0325">Glycoprotein</keyword>
<keyword evidence="5" id="KW-1133">Transmembrane helix</keyword>
<evidence type="ECO:0000256" key="4">
    <source>
        <dbReference type="ARBA" id="ARBA00022692"/>
    </source>
</evidence>
<keyword evidence="6" id="KW-0333">Golgi apparatus</keyword>
<evidence type="ECO:0000256" key="7">
    <source>
        <dbReference type="ARBA" id="ARBA00023136"/>
    </source>
</evidence>
<dbReference type="Pfam" id="PF03567">
    <property type="entry name" value="Sulfotransfer_2"/>
    <property type="match status" value="1"/>
</dbReference>
<dbReference type="GO" id="GO:0000139">
    <property type="term" value="C:Golgi membrane"/>
    <property type="evidence" value="ECO:0007669"/>
    <property type="project" value="UniProtKB-SubCell"/>
</dbReference>
<name>A0A7S2S3A1_9STRA</name>
<evidence type="ECO:0000256" key="8">
    <source>
        <dbReference type="ARBA" id="ARBA00023180"/>
    </source>
</evidence>
<dbReference type="GO" id="GO:0016051">
    <property type="term" value="P:carbohydrate biosynthetic process"/>
    <property type="evidence" value="ECO:0007669"/>
    <property type="project" value="InterPro"/>
</dbReference>
<evidence type="ECO:0000256" key="5">
    <source>
        <dbReference type="ARBA" id="ARBA00022989"/>
    </source>
</evidence>
<evidence type="ECO:0000313" key="10">
    <source>
        <dbReference type="EMBL" id="CAD9688259.1"/>
    </source>
</evidence>
<keyword evidence="7" id="KW-0472">Membrane</keyword>
<protein>
    <recommendedName>
        <fullName evidence="11">Carbohydrate sulfotransferase</fullName>
    </recommendedName>
</protein>
<accession>A0A7S2S3A1</accession>
<evidence type="ECO:0000256" key="3">
    <source>
        <dbReference type="ARBA" id="ARBA00022679"/>
    </source>
</evidence>
<evidence type="ECO:0000256" key="1">
    <source>
        <dbReference type="ARBA" id="ARBA00004323"/>
    </source>
</evidence>
<dbReference type="PANTHER" id="PTHR12137:SF54">
    <property type="entry name" value="CARBOHYDRATE SULFOTRANSFERASE"/>
    <property type="match status" value="1"/>
</dbReference>
<feature type="signal peptide" evidence="9">
    <location>
        <begin position="1"/>
        <end position="30"/>
    </location>
</feature>
<dbReference type="InterPro" id="IPR005331">
    <property type="entry name" value="Sulfotransferase"/>
</dbReference>
<reference evidence="10" key="1">
    <citation type="submission" date="2021-01" db="EMBL/GenBank/DDBJ databases">
        <authorList>
            <person name="Corre E."/>
            <person name="Pelletier E."/>
            <person name="Niang G."/>
            <person name="Scheremetjew M."/>
            <person name="Finn R."/>
            <person name="Kale V."/>
            <person name="Holt S."/>
            <person name="Cochrane G."/>
            <person name="Meng A."/>
            <person name="Brown T."/>
            <person name="Cohen L."/>
        </authorList>
    </citation>
    <scope>NUCLEOTIDE SEQUENCE</scope>
    <source>
        <strain evidence="10">NY070348D</strain>
    </source>
</reference>
<comment type="subcellular location">
    <subcellularLocation>
        <location evidence="1">Golgi apparatus membrane</location>
        <topology evidence="1">Single-pass type II membrane protein</topology>
    </subcellularLocation>
</comment>
<gene>
    <name evidence="10" type="ORF">QSP1433_LOCUS9819</name>
</gene>
<dbReference type="AlphaFoldDB" id="A0A7S2S3A1"/>
<dbReference type="GO" id="GO:0008146">
    <property type="term" value="F:sulfotransferase activity"/>
    <property type="evidence" value="ECO:0007669"/>
    <property type="project" value="InterPro"/>
</dbReference>